<feature type="compositionally biased region" description="Polar residues" evidence="1">
    <location>
        <begin position="45"/>
        <end position="59"/>
    </location>
</feature>
<reference evidence="2" key="1">
    <citation type="submission" date="2022-03" db="EMBL/GenBank/DDBJ databases">
        <authorList>
            <person name="Alioto T."/>
            <person name="Alioto T."/>
            <person name="Gomez Garrido J."/>
        </authorList>
    </citation>
    <scope>NUCLEOTIDE SEQUENCE</scope>
</reference>
<name>A0AAD1WY61_PELCU</name>
<evidence type="ECO:0000313" key="2">
    <source>
        <dbReference type="EMBL" id="CAH2327448.1"/>
    </source>
</evidence>
<feature type="region of interest" description="Disordered" evidence="1">
    <location>
        <begin position="1"/>
        <end position="99"/>
    </location>
</feature>
<organism evidence="2 3">
    <name type="scientific">Pelobates cultripes</name>
    <name type="common">Western spadefoot toad</name>
    <dbReference type="NCBI Taxonomy" id="61616"/>
    <lineage>
        <taxon>Eukaryota</taxon>
        <taxon>Metazoa</taxon>
        <taxon>Chordata</taxon>
        <taxon>Craniata</taxon>
        <taxon>Vertebrata</taxon>
        <taxon>Euteleostomi</taxon>
        <taxon>Amphibia</taxon>
        <taxon>Batrachia</taxon>
        <taxon>Anura</taxon>
        <taxon>Pelobatoidea</taxon>
        <taxon>Pelobatidae</taxon>
        <taxon>Pelobates</taxon>
    </lineage>
</organism>
<keyword evidence="3" id="KW-1185">Reference proteome</keyword>
<feature type="compositionally biased region" description="Basic residues" evidence="1">
    <location>
        <begin position="73"/>
        <end position="83"/>
    </location>
</feature>
<evidence type="ECO:0000256" key="1">
    <source>
        <dbReference type="SAM" id="MobiDB-lite"/>
    </source>
</evidence>
<dbReference type="Proteomes" id="UP001295444">
    <property type="component" value="Chromosome 13"/>
</dbReference>
<dbReference type="EMBL" id="OW240924">
    <property type="protein sequence ID" value="CAH2327448.1"/>
    <property type="molecule type" value="Genomic_DNA"/>
</dbReference>
<gene>
    <name evidence="2" type="ORF">PECUL_23A060835</name>
</gene>
<protein>
    <submittedName>
        <fullName evidence="2">Uncharacterized protein</fullName>
    </submittedName>
</protein>
<dbReference type="AlphaFoldDB" id="A0AAD1WY61"/>
<accession>A0AAD1WY61</accession>
<feature type="compositionally biased region" description="Basic and acidic residues" evidence="1">
    <location>
        <begin position="85"/>
        <end position="99"/>
    </location>
</feature>
<evidence type="ECO:0000313" key="3">
    <source>
        <dbReference type="Proteomes" id="UP001295444"/>
    </source>
</evidence>
<proteinExistence type="predicted"/>
<sequence length="99" mass="11249">MADQHLTHAQWRGHREAHKRPETLPRLEAAGEMANGDTNPERAPTRNTLLTTRYCSQGKATEKKTTYPNALHLHTHPRLHNSHHGGGEEGDQCRASKWR</sequence>